<proteinExistence type="predicted"/>
<organism evidence="4 5">
    <name type="scientific">Brachyspira hampsonii</name>
    <dbReference type="NCBI Taxonomy" id="1287055"/>
    <lineage>
        <taxon>Bacteria</taxon>
        <taxon>Pseudomonadati</taxon>
        <taxon>Spirochaetota</taxon>
        <taxon>Spirochaetia</taxon>
        <taxon>Brachyspirales</taxon>
        <taxon>Brachyspiraceae</taxon>
        <taxon>Brachyspira</taxon>
    </lineage>
</organism>
<dbReference type="PROSITE" id="PS00893">
    <property type="entry name" value="NUDIX_BOX"/>
    <property type="match status" value="1"/>
</dbReference>
<comment type="caution">
    <text evidence="4">The sequence shown here is derived from an EMBL/GenBank/DDBJ whole genome shotgun (WGS) entry which is preliminary data.</text>
</comment>
<evidence type="ECO:0000313" key="4">
    <source>
        <dbReference type="EMBL" id="OEJ14138.1"/>
    </source>
</evidence>
<dbReference type="InterPro" id="IPR015797">
    <property type="entry name" value="NUDIX_hydrolase-like_dom_sf"/>
</dbReference>
<dbReference type="Gene3D" id="3.90.79.10">
    <property type="entry name" value="Nucleoside Triphosphate Pyrophosphohydrolase"/>
    <property type="match status" value="1"/>
</dbReference>
<gene>
    <name evidence="4" type="ORF">BFL38_05250</name>
</gene>
<evidence type="ECO:0000313" key="5">
    <source>
        <dbReference type="Proteomes" id="UP000095247"/>
    </source>
</evidence>
<dbReference type="SUPFAM" id="SSF55811">
    <property type="entry name" value="Nudix"/>
    <property type="match status" value="1"/>
</dbReference>
<evidence type="ECO:0000259" key="3">
    <source>
        <dbReference type="PROSITE" id="PS51462"/>
    </source>
</evidence>
<dbReference type="InterPro" id="IPR000086">
    <property type="entry name" value="NUDIX_hydrolase_dom"/>
</dbReference>
<feature type="domain" description="Nudix hydrolase" evidence="3">
    <location>
        <begin position="10"/>
        <end position="136"/>
    </location>
</feature>
<evidence type="ECO:0000256" key="1">
    <source>
        <dbReference type="ARBA" id="ARBA00001946"/>
    </source>
</evidence>
<protein>
    <submittedName>
        <fullName evidence="4">NUDIX hydrolase</fullName>
    </submittedName>
</protein>
<dbReference type="RefSeq" id="WP_069727422.1">
    <property type="nucleotide sequence ID" value="NZ_MDCO01000012.1"/>
</dbReference>
<dbReference type="AlphaFoldDB" id="A0A1E5NDA5"/>
<evidence type="ECO:0000256" key="2">
    <source>
        <dbReference type="ARBA" id="ARBA00022801"/>
    </source>
</evidence>
<dbReference type="InterPro" id="IPR020084">
    <property type="entry name" value="NUDIX_hydrolase_CS"/>
</dbReference>
<dbReference type="GO" id="GO:0016787">
    <property type="term" value="F:hydrolase activity"/>
    <property type="evidence" value="ECO:0007669"/>
    <property type="project" value="UniProtKB-KW"/>
</dbReference>
<dbReference type="Proteomes" id="UP000095247">
    <property type="component" value="Unassembled WGS sequence"/>
</dbReference>
<dbReference type="PANTHER" id="PTHR43046:SF14">
    <property type="entry name" value="MUTT_NUDIX FAMILY PROTEIN"/>
    <property type="match status" value="1"/>
</dbReference>
<dbReference type="PROSITE" id="PS51462">
    <property type="entry name" value="NUDIX"/>
    <property type="match status" value="1"/>
</dbReference>
<comment type="cofactor">
    <cofactor evidence="1">
        <name>Mg(2+)</name>
        <dbReference type="ChEBI" id="CHEBI:18420"/>
    </cofactor>
</comment>
<dbReference type="PANTHER" id="PTHR43046">
    <property type="entry name" value="GDP-MANNOSE MANNOSYL HYDROLASE"/>
    <property type="match status" value="1"/>
</dbReference>
<dbReference type="EMBL" id="MDCO01000012">
    <property type="protein sequence ID" value="OEJ14138.1"/>
    <property type="molecule type" value="Genomic_DNA"/>
</dbReference>
<keyword evidence="2 4" id="KW-0378">Hydrolase</keyword>
<sequence>MAFSDNERMIFGKGVGCVVIKEGKVLLGRHNYGRGNGLLIIPGGFINEGELPAEAAQREVLEETNVKVIAKEIVSMRFTANDWYLVFKADYISGEAKVNDSENSEVIWINIEEALNRSDVPPLTKEAIKSCLKFINSENKYAMSIKEDYDASREIGSYAYYD</sequence>
<reference evidence="4 5" key="1">
    <citation type="submission" date="2016-08" db="EMBL/GenBank/DDBJ databases">
        <title>Characterization and recognition of Brachyspira hampsonii sp. nov., a novel intestinal spirochete that is pathogenic to pigs.</title>
        <authorList>
            <person name="Mirajkar N."/>
            <person name="La T."/>
            <person name="Phillips N."/>
            <person name="Hampson D."/>
            <person name="Gebhart C."/>
        </authorList>
    </citation>
    <scope>NUCLEOTIDE SEQUENCE [LARGE SCALE GENOMIC DNA]</scope>
    <source>
        <strain evidence="4 5">P280/1</strain>
    </source>
</reference>
<accession>A0A1E5NDA5</accession>
<name>A0A1E5NDA5_9SPIR</name>
<dbReference type="Pfam" id="PF00293">
    <property type="entry name" value="NUDIX"/>
    <property type="match status" value="1"/>
</dbReference>